<accession>A0A549YJF5</accession>
<dbReference type="AlphaFoldDB" id="A0A549YJF5"/>
<dbReference type="RefSeq" id="WP_142791053.1">
    <property type="nucleotide sequence ID" value="NZ_VJMZ01000001.1"/>
</dbReference>
<sequence length="163" mass="18055">MNTKTLAANALVAAAYVAVSLVAAPIAFSNIQFRIPEIFNHLVVFNKKYFFGIVLGVLLTNLFSPTGVYDLVFGVAHSAISLGIVILVGKFIKHTWTLLVINTIVFTFNMFIIAFELYLVLDLPFLLTWLTTALGELGIMAIGMPIMYVLNKKLNFHQLMGKN</sequence>
<organism evidence="2 3">
    <name type="scientific">Lentibacillus cibarius</name>
    <dbReference type="NCBI Taxonomy" id="2583219"/>
    <lineage>
        <taxon>Bacteria</taxon>
        <taxon>Bacillati</taxon>
        <taxon>Bacillota</taxon>
        <taxon>Bacilli</taxon>
        <taxon>Bacillales</taxon>
        <taxon>Bacillaceae</taxon>
        <taxon>Lentibacillus</taxon>
    </lineage>
</organism>
<evidence type="ECO:0000313" key="2">
    <source>
        <dbReference type="EMBL" id="TRM12026.1"/>
    </source>
</evidence>
<evidence type="ECO:0000256" key="1">
    <source>
        <dbReference type="SAM" id="Phobius"/>
    </source>
</evidence>
<dbReference type="Pfam" id="PF06177">
    <property type="entry name" value="QueT"/>
    <property type="match status" value="1"/>
</dbReference>
<dbReference type="PIRSF" id="PIRSF031501">
    <property type="entry name" value="QueT"/>
    <property type="match status" value="1"/>
</dbReference>
<dbReference type="Proteomes" id="UP000319280">
    <property type="component" value="Unassembled WGS sequence"/>
</dbReference>
<name>A0A549YJF5_9BACI</name>
<protein>
    <submittedName>
        <fullName evidence="2">QueT transporter family protein</fullName>
    </submittedName>
</protein>
<feature type="transmembrane region" description="Helical" evidence="1">
    <location>
        <begin position="6"/>
        <end position="28"/>
    </location>
</feature>
<keyword evidence="3" id="KW-1185">Reference proteome</keyword>
<keyword evidence="1" id="KW-1133">Transmembrane helix</keyword>
<dbReference type="PANTHER" id="PTHR40044">
    <property type="entry name" value="INTEGRAL MEMBRANE PROTEIN-RELATED"/>
    <property type="match status" value="1"/>
</dbReference>
<dbReference type="InterPro" id="IPR010387">
    <property type="entry name" value="QueT"/>
</dbReference>
<evidence type="ECO:0000313" key="3">
    <source>
        <dbReference type="Proteomes" id="UP000319280"/>
    </source>
</evidence>
<keyword evidence="1" id="KW-0812">Transmembrane</keyword>
<feature type="transmembrane region" description="Helical" evidence="1">
    <location>
        <begin position="127"/>
        <end position="150"/>
    </location>
</feature>
<feature type="transmembrane region" description="Helical" evidence="1">
    <location>
        <begin position="99"/>
        <end position="121"/>
    </location>
</feature>
<proteinExistence type="predicted"/>
<feature type="transmembrane region" description="Helical" evidence="1">
    <location>
        <begin position="71"/>
        <end position="92"/>
    </location>
</feature>
<dbReference type="EMBL" id="VJMZ01000001">
    <property type="protein sequence ID" value="TRM12026.1"/>
    <property type="molecule type" value="Genomic_DNA"/>
</dbReference>
<dbReference type="PANTHER" id="PTHR40044:SF1">
    <property type="entry name" value="INTEGRAL MEMBRANE PROTEIN"/>
    <property type="match status" value="1"/>
</dbReference>
<keyword evidence="1" id="KW-0472">Membrane</keyword>
<comment type="caution">
    <text evidence="2">The sequence shown here is derived from an EMBL/GenBank/DDBJ whole genome shotgun (WGS) entry which is preliminary data.</text>
</comment>
<gene>
    <name evidence="2" type="ORF">FH966_10225</name>
</gene>
<reference evidence="2 3" key="1">
    <citation type="submission" date="2019-07" db="EMBL/GenBank/DDBJ databases">
        <title>Genomic analysis of Lentibacillus sp. NKC851-2.</title>
        <authorList>
            <person name="Oh Y.J."/>
        </authorList>
    </citation>
    <scope>NUCLEOTIDE SEQUENCE [LARGE SCALE GENOMIC DNA]</scope>
    <source>
        <strain evidence="2 3">NKC851-2</strain>
    </source>
</reference>